<dbReference type="InterPro" id="IPR046335">
    <property type="entry name" value="LacI/GalR-like_sensor"/>
</dbReference>
<dbReference type="PROSITE" id="PS50932">
    <property type="entry name" value="HTH_LACI_2"/>
    <property type="match status" value="1"/>
</dbReference>
<organism evidence="6 7">
    <name type="scientific">Allofournierella massiliensis</name>
    <dbReference type="NCBI Taxonomy" id="1650663"/>
    <lineage>
        <taxon>Bacteria</taxon>
        <taxon>Bacillati</taxon>
        <taxon>Bacillota</taxon>
        <taxon>Clostridia</taxon>
        <taxon>Eubacteriales</taxon>
        <taxon>Oscillospiraceae</taxon>
        <taxon>Allofournierella</taxon>
    </lineage>
</organism>
<gene>
    <name evidence="6" type="ORF">QUW08_11895</name>
</gene>
<evidence type="ECO:0000313" key="6">
    <source>
        <dbReference type="EMBL" id="MDM8201987.1"/>
    </source>
</evidence>
<keyword evidence="7" id="KW-1185">Reference proteome</keyword>
<dbReference type="EMBL" id="JAUDCL010000024">
    <property type="protein sequence ID" value="MDM8201987.1"/>
    <property type="molecule type" value="Genomic_DNA"/>
</dbReference>
<accession>A0ABT7USY2</accession>
<evidence type="ECO:0000256" key="3">
    <source>
        <dbReference type="ARBA" id="ARBA00023125"/>
    </source>
</evidence>
<proteinExistence type="predicted"/>
<protein>
    <submittedName>
        <fullName evidence="6">LacI family DNA-binding transcriptional regulator</fullName>
    </submittedName>
</protein>
<dbReference type="PANTHER" id="PTHR30146">
    <property type="entry name" value="LACI-RELATED TRANSCRIPTIONAL REPRESSOR"/>
    <property type="match status" value="1"/>
</dbReference>
<evidence type="ECO:0000313" key="7">
    <source>
        <dbReference type="Proteomes" id="UP001529380"/>
    </source>
</evidence>
<dbReference type="InterPro" id="IPR028082">
    <property type="entry name" value="Peripla_BP_I"/>
</dbReference>
<keyword evidence="3 6" id="KW-0238">DNA-binding</keyword>
<dbReference type="PANTHER" id="PTHR30146:SF148">
    <property type="entry name" value="HTH-TYPE TRANSCRIPTIONAL REPRESSOR PURR-RELATED"/>
    <property type="match status" value="1"/>
</dbReference>
<dbReference type="Proteomes" id="UP001529380">
    <property type="component" value="Unassembled WGS sequence"/>
</dbReference>
<dbReference type="CDD" id="cd01392">
    <property type="entry name" value="HTH_LacI"/>
    <property type="match status" value="1"/>
</dbReference>
<evidence type="ECO:0000256" key="1">
    <source>
        <dbReference type="ARBA" id="ARBA00022491"/>
    </source>
</evidence>
<sequence length="344" mass="38616">MKRKTATMKDIADQLGLSVNAVSLALKDRPGVSDETRRQVIEIAQNIGYEIKQAKPAGPARVPGSKNICVLLRHRFFRDFRFYGRILLGIEEAAKKDGYDVIISSFEAEEVPASVQENRVSGVIVVGSIDDNFLARLMEYNIPIVLADHQSNVHQLDCVVSDNYFGAYRMTVELIRRGYTRIGFFGDREYTPSTRDRFLGVLKALQDHLKLKGFRESVDYLERFSACGDIENYVIQQDGAHLLELYRNIPEKPEALVCSNDELAILLMQTLQKNGISVPEDVGVAGFDDIEPGRMVTPPLTTVHVQKKLMGQKAVERLLHRIACPDEIPVKLALSVTIVERESV</sequence>
<evidence type="ECO:0000259" key="5">
    <source>
        <dbReference type="PROSITE" id="PS50932"/>
    </source>
</evidence>
<dbReference type="GO" id="GO:0003677">
    <property type="term" value="F:DNA binding"/>
    <property type="evidence" value="ECO:0007669"/>
    <property type="project" value="UniProtKB-KW"/>
</dbReference>
<dbReference type="SUPFAM" id="SSF53822">
    <property type="entry name" value="Periplasmic binding protein-like I"/>
    <property type="match status" value="1"/>
</dbReference>
<dbReference type="Gene3D" id="3.40.50.2300">
    <property type="match status" value="2"/>
</dbReference>
<dbReference type="Pfam" id="PF00356">
    <property type="entry name" value="LacI"/>
    <property type="match status" value="1"/>
</dbReference>
<reference evidence="6 7" key="1">
    <citation type="submission" date="2023-06" db="EMBL/GenBank/DDBJ databases">
        <title>Identification and characterization of horizontal gene transfer across gut microbiota members of farm animals based on homology search.</title>
        <authorList>
            <person name="Schwarzerova J."/>
            <person name="Nykrynova M."/>
            <person name="Jureckova K."/>
            <person name="Cejkova D."/>
            <person name="Rychlik I."/>
        </authorList>
    </citation>
    <scope>NUCLEOTIDE SEQUENCE [LARGE SCALE GENOMIC DNA]</scope>
    <source>
        <strain evidence="6 7">ET340</strain>
    </source>
</reference>
<dbReference type="Gene3D" id="1.10.260.40">
    <property type="entry name" value="lambda repressor-like DNA-binding domains"/>
    <property type="match status" value="1"/>
</dbReference>
<feature type="domain" description="HTH lacI-type" evidence="5">
    <location>
        <begin position="6"/>
        <end position="49"/>
    </location>
</feature>
<dbReference type="Pfam" id="PF13377">
    <property type="entry name" value="Peripla_BP_3"/>
    <property type="match status" value="1"/>
</dbReference>
<keyword evidence="2" id="KW-0805">Transcription regulation</keyword>
<name>A0ABT7USY2_9FIRM</name>
<comment type="caution">
    <text evidence="6">The sequence shown here is derived from an EMBL/GenBank/DDBJ whole genome shotgun (WGS) entry which is preliminary data.</text>
</comment>
<evidence type="ECO:0000256" key="4">
    <source>
        <dbReference type="ARBA" id="ARBA00023163"/>
    </source>
</evidence>
<evidence type="ECO:0000256" key="2">
    <source>
        <dbReference type="ARBA" id="ARBA00023015"/>
    </source>
</evidence>
<keyword evidence="1" id="KW-0678">Repressor</keyword>
<dbReference type="InterPro" id="IPR000843">
    <property type="entry name" value="HTH_LacI"/>
</dbReference>
<dbReference type="RefSeq" id="WP_289600391.1">
    <property type="nucleotide sequence ID" value="NZ_JAUDCL010000024.1"/>
</dbReference>
<dbReference type="SMART" id="SM00354">
    <property type="entry name" value="HTH_LACI"/>
    <property type="match status" value="1"/>
</dbReference>
<keyword evidence="4" id="KW-0804">Transcription</keyword>
<dbReference type="SUPFAM" id="SSF47413">
    <property type="entry name" value="lambda repressor-like DNA-binding domains"/>
    <property type="match status" value="1"/>
</dbReference>
<dbReference type="InterPro" id="IPR010982">
    <property type="entry name" value="Lambda_DNA-bd_dom_sf"/>
</dbReference>